<reference evidence="4" key="1">
    <citation type="journal article" date="2019" name="Int. J. Syst. Evol. Microbiol.">
        <title>The Global Catalogue of Microorganisms (GCM) 10K type strain sequencing project: providing services to taxonomists for standard genome sequencing and annotation.</title>
        <authorList>
            <consortium name="The Broad Institute Genomics Platform"/>
            <consortium name="The Broad Institute Genome Sequencing Center for Infectious Disease"/>
            <person name="Wu L."/>
            <person name="Ma J."/>
        </authorList>
    </citation>
    <scope>NUCLEOTIDE SEQUENCE [LARGE SCALE GENOMIC DNA]</scope>
    <source>
        <strain evidence="4">2902at01</strain>
    </source>
</reference>
<keyword evidence="4" id="KW-1185">Reference proteome</keyword>
<name>A0ABV8KJT1_9ACTN</name>
<comment type="caution">
    <text evidence="3">The sequence shown here is derived from an EMBL/GenBank/DDBJ whole genome shotgun (WGS) entry which is preliminary data.</text>
</comment>
<sequence>MGRYGNDVLAGDWRRRKVTPTVDAEIDLVVEDADSGFCGAVVGFEAGAVVLEDRHGRRRNFPLLPAAFLLDGEPVTLRRPAPTAAPAARRRTASGSIAVDGVPAQVAKASRIWVEGVHDAALVERIWGDDLRIEGVVVQPLNGIDELAGEVRDFAPGPTRRLGVLVDHLVPGSKESRLVAAVTSPYVLVTGHPYVDVWQAVKPAALGIRAWPVVPPGRPWKEGVCAALGVDEPAVLWRHILSKVDSFADVETPLINAVERLIDFVTTTPDVG</sequence>
<feature type="domain" description="DUF3097" evidence="1">
    <location>
        <begin position="110"/>
        <end position="266"/>
    </location>
</feature>
<dbReference type="EMBL" id="JBHSBN010000005">
    <property type="protein sequence ID" value="MFC4106252.1"/>
    <property type="molecule type" value="Genomic_DNA"/>
</dbReference>
<protein>
    <submittedName>
        <fullName evidence="3">DUF3097 domain-containing protein</fullName>
    </submittedName>
</protein>
<evidence type="ECO:0000313" key="3">
    <source>
        <dbReference type="EMBL" id="MFC4106252.1"/>
    </source>
</evidence>
<accession>A0ABV8KJT1</accession>
<dbReference type="Pfam" id="PF11296">
    <property type="entry name" value="DUF3097_C"/>
    <property type="match status" value="1"/>
</dbReference>
<dbReference type="InterPro" id="IPR053883">
    <property type="entry name" value="DUF3097_N"/>
</dbReference>
<dbReference type="Proteomes" id="UP001595868">
    <property type="component" value="Unassembled WGS sequence"/>
</dbReference>
<evidence type="ECO:0000313" key="4">
    <source>
        <dbReference type="Proteomes" id="UP001595868"/>
    </source>
</evidence>
<gene>
    <name evidence="3" type="ORF">ACFOX0_09930</name>
</gene>
<organism evidence="3 4">
    <name type="scientific">Micromonospora zhanjiangensis</name>
    <dbReference type="NCBI Taxonomy" id="1522057"/>
    <lineage>
        <taxon>Bacteria</taxon>
        <taxon>Bacillati</taxon>
        <taxon>Actinomycetota</taxon>
        <taxon>Actinomycetes</taxon>
        <taxon>Micromonosporales</taxon>
        <taxon>Micromonosporaceae</taxon>
        <taxon>Micromonospora</taxon>
    </lineage>
</organism>
<proteinExistence type="predicted"/>
<evidence type="ECO:0000259" key="2">
    <source>
        <dbReference type="Pfam" id="PF22845"/>
    </source>
</evidence>
<dbReference type="RefSeq" id="WP_377543862.1">
    <property type="nucleotide sequence ID" value="NZ_JBHSBN010000005.1"/>
</dbReference>
<evidence type="ECO:0000259" key="1">
    <source>
        <dbReference type="Pfam" id="PF11296"/>
    </source>
</evidence>
<dbReference type="Pfam" id="PF22845">
    <property type="entry name" value="DUF3097_N"/>
    <property type="match status" value="1"/>
</dbReference>
<feature type="domain" description="DUF3097" evidence="2">
    <location>
        <begin position="22"/>
        <end position="80"/>
    </location>
</feature>
<dbReference type="InterPro" id="IPR021447">
    <property type="entry name" value="DUF3097_C"/>
</dbReference>